<accession>A0A9N9HFJ4</accession>
<evidence type="ECO:0000313" key="1">
    <source>
        <dbReference type="EMBL" id="CAG8671619.1"/>
    </source>
</evidence>
<sequence>MEFTTHFELQSQTTRLVESVTYRTRTRVTDGILTLYDALFQGTYTREDATNGNSLLQNYNTPHISWNVTNNKYHVTQKNELVCILGILSGIPESAICVQRFDDSRNSAIHTTYRTSLRSSSMQEPRDPLLKVLFILHFRIEHVIAGFRNKKKYNEFGY</sequence>
<proteinExistence type="predicted"/>
<comment type="caution">
    <text evidence="1">The sequence shown here is derived from an EMBL/GenBank/DDBJ whole genome shotgun (WGS) entry which is preliminary data.</text>
</comment>
<dbReference type="OrthoDB" id="2437458at2759"/>
<dbReference type="EMBL" id="CAJVPL010007859">
    <property type="protein sequence ID" value="CAG8671619.1"/>
    <property type="molecule type" value="Genomic_DNA"/>
</dbReference>
<gene>
    <name evidence="1" type="ORF">AGERDE_LOCUS12281</name>
</gene>
<name>A0A9N9HFJ4_9GLOM</name>
<keyword evidence="2" id="KW-1185">Reference proteome</keyword>
<dbReference type="AntiFam" id="ANF00034">
    <property type="entry name" value="Antisense to 5.8S rRNA"/>
</dbReference>
<dbReference type="Proteomes" id="UP000789831">
    <property type="component" value="Unassembled WGS sequence"/>
</dbReference>
<dbReference type="AlphaFoldDB" id="A0A9N9HFJ4"/>
<dbReference type="PANTHER" id="PTHR33205:SF1">
    <property type="entry name" value="TRANSMEMBRANE PROTEIN"/>
    <property type="match status" value="1"/>
</dbReference>
<protein>
    <submittedName>
        <fullName evidence="1">6864_t:CDS:1</fullName>
    </submittedName>
</protein>
<dbReference type="PANTHER" id="PTHR33205">
    <property type="entry name" value="TRANSMEMBRANE PROTEIN"/>
    <property type="match status" value="1"/>
</dbReference>
<evidence type="ECO:0000313" key="2">
    <source>
        <dbReference type="Proteomes" id="UP000789831"/>
    </source>
</evidence>
<organism evidence="1 2">
    <name type="scientific">Ambispora gerdemannii</name>
    <dbReference type="NCBI Taxonomy" id="144530"/>
    <lineage>
        <taxon>Eukaryota</taxon>
        <taxon>Fungi</taxon>
        <taxon>Fungi incertae sedis</taxon>
        <taxon>Mucoromycota</taxon>
        <taxon>Glomeromycotina</taxon>
        <taxon>Glomeromycetes</taxon>
        <taxon>Archaeosporales</taxon>
        <taxon>Ambisporaceae</taxon>
        <taxon>Ambispora</taxon>
    </lineage>
</organism>
<reference evidence="1" key="1">
    <citation type="submission" date="2021-06" db="EMBL/GenBank/DDBJ databases">
        <authorList>
            <person name="Kallberg Y."/>
            <person name="Tangrot J."/>
            <person name="Rosling A."/>
        </authorList>
    </citation>
    <scope>NUCLEOTIDE SEQUENCE</scope>
    <source>
        <strain evidence="1">MT106</strain>
    </source>
</reference>